<dbReference type="Proteomes" id="UP001208570">
    <property type="component" value="Unassembled WGS sequence"/>
</dbReference>
<comment type="caution">
    <text evidence="2">The sequence shown here is derived from an EMBL/GenBank/DDBJ whole genome shotgun (WGS) entry which is preliminary data.</text>
</comment>
<sequence length="493" mass="56963">MGQVVLVSPLCDVTGLAGQSAFTKWRDRSELCWRRDVYGENTRIFRTGDCPALVRTQISGRRMGKYNCTYCQNTIVTCRIHCVECTEFDLCLQASHVTGFRLPSGRSFCVLVAFRWVYSTKWLYLCLPLKGSRSGMLRTTGRHSARLLISFYVSFYCSVSLAESKRAHIARSTTTEYWMDVSNHVKTKTAEECEEHYQTFYMYGNVGKATFQETELSVKITDHTCPEGGPLSPSLSAVLPPIELTIQEQQELGYMPLRDDFEREYDNDAETLVSSLSINYDDDELDIAFKLAQVDIYRQRLKERARRKKIAREYSIIPNSTTVGLKRVQANKKKLTKEEKDFQDRMRIFAQFHSPVEHEKFFEGLQKEKRLKSRIKELMRYRRNGITKMDGKLKLSETDFNGFKKVREKDEGGGGIIIGDRPSNGTKEPQAVHCYSLLSAQEKKVQSIFQDYLQRQQGMQVKIRYPSHMDKTHRRKILNFLRDSGWISGIGTF</sequence>
<dbReference type="AlphaFoldDB" id="A0AAD9N014"/>
<dbReference type="EMBL" id="JAODUP010000427">
    <property type="protein sequence ID" value="KAK2150011.1"/>
    <property type="molecule type" value="Genomic_DNA"/>
</dbReference>
<dbReference type="GO" id="GO:0070461">
    <property type="term" value="C:SAGA-type complex"/>
    <property type="evidence" value="ECO:0007669"/>
    <property type="project" value="TreeGrafter"/>
</dbReference>
<dbReference type="PANTHER" id="PTHR12374">
    <property type="entry name" value="TRANSCRIPTIONAL ADAPTOR 2 ADA2 -RELATED"/>
    <property type="match status" value="1"/>
</dbReference>
<dbReference type="PANTHER" id="PTHR12374:SF63">
    <property type="entry name" value="TRANSCRIPTIONAL ADAPTER 2-BETA"/>
    <property type="match status" value="1"/>
</dbReference>
<proteinExistence type="predicted"/>
<accession>A0AAD9N014</accession>
<name>A0AAD9N014_9ANNE</name>
<dbReference type="GO" id="GO:0006357">
    <property type="term" value="P:regulation of transcription by RNA polymerase II"/>
    <property type="evidence" value="ECO:0007669"/>
    <property type="project" value="TreeGrafter"/>
</dbReference>
<dbReference type="GO" id="GO:0006338">
    <property type="term" value="P:chromatin remodeling"/>
    <property type="evidence" value="ECO:0007669"/>
    <property type="project" value="TreeGrafter"/>
</dbReference>
<dbReference type="GO" id="GO:0003713">
    <property type="term" value="F:transcription coactivator activity"/>
    <property type="evidence" value="ECO:0007669"/>
    <property type="project" value="TreeGrafter"/>
</dbReference>
<feature type="domain" description="Transcriptional adapter 2-alpha/beta-like" evidence="1">
    <location>
        <begin position="252"/>
        <end position="322"/>
    </location>
</feature>
<evidence type="ECO:0000313" key="3">
    <source>
        <dbReference type="Proteomes" id="UP001208570"/>
    </source>
</evidence>
<dbReference type="InterPro" id="IPR055141">
    <property type="entry name" value="TADA2A_B-like_dom"/>
</dbReference>
<dbReference type="GO" id="GO:0005634">
    <property type="term" value="C:nucleus"/>
    <property type="evidence" value="ECO:0007669"/>
    <property type="project" value="TreeGrafter"/>
</dbReference>
<gene>
    <name evidence="2" type="ORF">LSH36_427g03021</name>
</gene>
<evidence type="ECO:0000313" key="2">
    <source>
        <dbReference type="EMBL" id="KAK2150011.1"/>
    </source>
</evidence>
<protein>
    <recommendedName>
        <fullName evidence="1">Transcriptional adapter 2-alpha/beta-like domain-containing protein</fullName>
    </recommendedName>
</protein>
<dbReference type="Pfam" id="PF22941">
    <property type="entry name" value="TADA2A-like_3rd"/>
    <property type="match status" value="1"/>
</dbReference>
<dbReference type="GO" id="GO:0003682">
    <property type="term" value="F:chromatin binding"/>
    <property type="evidence" value="ECO:0007669"/>
    <property type="project" value="TreeGrafter"/>
</dbReference>
<reference evidence="2" key="1">
    <citation type="journal article" date="2023" name="Mol. Biol. Evol.">
        <title>Third-Generation Sequencing Reveals the Adaptive Role of the Epigenome in Three Deep-Sea Polychaetes.</title>
        <authorList>
            <person name="Perez M."/>
            <person name="Aroh O."/>
            <person name="Sun Y."/>
            <person name="Lan Y."/>
            <person name="Juniper S.K."/>
            <person name="Young C.R."/>
            <person name="Angers B."/>
            <person name="Qian P.Y."/>
        </authorList>
    </citation>
    <scope>NUCLEOTIDE SEQUENCE</scope>
    <source>
        <strain evidence="2">P08H-3</strain>
    </source>
</reference>
<keyword evidence="3" id="KW-1185">Reference proteome</keyword>
<organism evidence="2 3">
    <name type="scientific">Paralvinella palmiformis</name>
    <dbReference type="NCBI Taxonomy" id="53620"/>
    <lineage>
        <taxon>Eukaryota</taxon>
        <taxon>Metazoa</taxon>
        <taxon>Spiralia</taxon>
        <taxon>Lophotrochozoa</taxon>
        <taxon>Annelida</taxon>
        <taxon>Polychaeta</taxon>
        <taxon>Sedentaria</taxon>
        <taxon>Canalipalpata</taxon>
        <taxon>Terebellida</taxon>
        <taxon>Terebelliformia</taxon>
        <taxon>Alvinellidae</taxon>
        <taxon>Paralvinella</taxon>
    </lineage>
</organism>
<evidence type="ECO:0000259" key="1">
    <source>
        <dbReference type="Pfam" id="PF22941"/>
    </source>
</evidence>